<accession>A0A1L3SR84</accession>
<evidence type="ECO:0000256" key="3">
    <source>
        <dbReference type="SAM" id="SignalP"/>
    </source>
</evidence>
<name>A0A1L3SR84_9HYPH</name>
<evidence type="ECO:0000256" key="2">
    <source>
        <dbReference type="ARBA" id="ARBA00023002"/>
    </source>
</evidence>
<keyword evidence="3" id="KW-0732">Signal</keyword>
<sequence>MAKKAVALVTGAARRIGAAIAADLAANGFAVAIHCNRSCAEAEPLRASIVEKGGRAAVVRADLANREETAGVIEAAEAELGPVRLLVNNASAFDRDEAQSPDWSTWDRHFALHLEAPVQLSSDMARRLPEGEAALIVNIIDQRVWKLTPQFFSYTLSKSALWTATQTMAQAYAPRIRVNAIGPGPTLRNQRQRESDFEQQKEGLLLKTGPMLTEFGATIRYLWETPSITGQMIALDGGQHLAWQTPDVTGMHE</sequence>
<dbReference type="GO" id="GO:0016491">
    <property type="term" value="F:oxidoreductase activity"/>
    <property type="evidence" value="ECO:0007669"/>
    <property type="project" value="UniProtKB-KW"/>
</dbReference>
<dbReference type="RefSeq" id="WP_072603930.1">
    <property type="nucleotide sequence ID" value="NZ_CP018171.1"/>
</dbReference>
<dbReference type="KEGG" id="meso:BSQ44_10780"/>
<dbReference type="STRING" id="1670800.BSQ44_10780"/>
<dbReference type="PANTHER" id="PTHR43639:SF1">
    <property type="entry name" value="SHORT-CHAIN DEHYDROGENASE_REDUCTASE FAMILY PROTEIN"/>
    <property type="match status" value="1"/>
</dbReference>
<feature type="chain" id="PRO_5012024129" evidence="3">
    <location>
        <begin position="22"/>
        <end position="253"/>
    </location>
</feature>
<evidence type="ECO:0000313" key="5">
    <source>
        <dbReference type="Proteomes" id="UP000182840"/>
    </source>
</evidence>
<dbReference type="Proteomes" id="UP000182840">
    <property type="component" value="Chromosome"/>
</dbReference>
<dbReference type="Pfam" id="PF00106">
    <property type="entry name" value="adh_short"/>
    <property type="match status" value="1"/>
</dbReference>
<dbReference type="AlphaFoldDB" id="A0A1L3SR84"/>
<organism evidence="4 5">
    <name type="scientific">Aquibium oceanicum</name>
    <dbReference type="NCBI Taxonomy" id="1670800"/>
    <lineage>
        <taxon>Bacteria</taxon>
        <taxon>Pseudomonadati</taxon>
        <taxon>Pseudomonadota</taxon>
        <taxon>Alphaproteobacteria</taxon>
        <taxon>Hyphomicrobiales</taxon>
        <taxon>Phyllobacteriaceae</taxon>
        <taxon>Aquibium</taxon>
    </lineage>
</organism>
<dbReference type="SUPFAM" id="SSF51735">
    <property type="entry name" value="NAD(P)-binding Rossmann-fold domains"/>
    <property type="match status" value="1"/>
</dbReference>
<evidence type="ECO:0000256" key="1">
    <source>
        <dbReference type="ARBA" id="ARBA00006484"/>
    </source>
</evidence>
<protein>
    <submittedName>
        <fullName evidence="4">Short chain dehydrogenase</fullName>
    </submittedName>
</protein>
<gene>
    <name evidence="4" type="ORF">BSQ44_10780</name>
</gene>
<proteinExistence type="inferred from homology"/>
<dbReference type="Gene3D" id="3.40.50.720">
    <property type="entry name" value="NAD(P)-binding Rossmann-like Domain"/>
    <property type="match status" value="1"/>
</dbReference>
<dbReference type="OrthoDB" id="9786360at2"/>
<dbReference type="EMBL" id="CP018171">
    <property type="protein sequence ID" value="APH71802.1"/>
    <property type="molecule type" value="Genomic_DNA"/>
</dbReference>
<dbReference type="PANTHER" id="PTHR43639">
    <property type="entry name" value="OXIDOREDUCTASE, SHORT-CHAIN DEHYDROGENASE/REDUCTASE FAMILY (AFU_ORTHOLOGUE AFUA_5G02870)"/>
    <property type="match status" value="1"/>
</dbReference>
<reference evidence="5" key="1">
    <citation type="submission" date="2016-11" db="EMBL/GenBank/DDBJ databases">
        <title>Mesorhizobium oceanicum sp. nov., isolated from deep seawater in South China Sea.</title>
        <authorList>
            <person name="Fu G.-Y."/>
        </authorList>
    </citation>
    <scope>NUCLEOTIDE SEQUENCE [LARGE SCALE GENOMIC DNA]</scope>
    <source>
        <strain evidence="5">B7</strain>
    </source>
</reference>
<comment type="similarity">
    <text evidence="1">Belongs to the short-chain dehydrogenases/reductases (SDR) family.</text>
</comment>
<feature type="signal peptide" evidence="3">
    <location>
        <begin position="1"/>
        <end position="21"/>
    </location>
</feature>
<dbReference type="NCBIfam" id="NF006597">
    <property type="entry name" value="PRK09134.1"/>
    <property type="match status" value="1"/>
</dbReference>
<evidence type="ECO:0000313" key="4">
    <source>
        <dbReference type="EMBL" id="APH71802.1"/>
    </source>
</evidence>
<keyword evidence="5" id="KW-1185">Reference proteome</keyword>
<dbReference type="PRINTS" id="PR00081">
    <property type="entry name" value="GDHRDH"/>
</dbReference>
<keyword evidence="2" id="KW-0560">Oxidoreductase</keyword>
<dbReference type="InterPro" id="IPR002347">
    <property type="entry name" value="SDR_fam"/>
</dbReference>
<dbReference type="InterPro" id="IPR036291">
    <property type="entry name" value="NAD(P)-bd_dom_sf"/>
</dbReference>